<name>A0A4T1ZQV6_9PSED</name>
<proteinExistence type="predicted"/>
<dbReference type="GO" id="GO:0006633">
    <property type="term" value="P:fatty acid biosynthetic process"/>
    <property type="evidence" value="ECO:0007669"/>
    <property type="project" value="TreeGrafter"/>
</dbReference>
<evidence type="ECO:0000313" key="2">
    <source>
        <dbReference type="EMBL" id="TIH06503.1"/>
    </source>
</evidence>
<dbReference type="AlphaFoldDB" id="A0A4T1ZQV6"/>
<dbReference type="InterPro" id="IPR029069">
    <property type="entry name" value="HotDog_dom_sf"/>
</dbReference>
<protein>
    <submittedName>
        <fullName evidence="2">MaoC family dehydratase</fullName>
    </submittedName>
</protein>
<sequence>MSLASITDPSIRESLLGSCYTTSKVMCDEVVRGFSEISGDTNPIHLDDVYASESRYKKRIAHGLLSASLFSSIFGTQFPGAGCVYAEQSLVFKRPVYVGDEVIAIVELIAIDESGQSLEFYTRCEVNGRRVLEGKAKVFIPKQR</sequence>
<dbReference type="GO" id="GO:0019171">
    <property type="term" value="F:(3R)-hydroxyacyl-[acyl-carrier-protein] dehydratase activity"/>
    <property type="evidence" value="ECO:0007669"/>
    <property type="project" value="TreeGrafter"/>
</dbReference>
<dbReference type="SUPFAM" id="SSF54637">
    <property type="entry name" value="Thioesterase/thiol ester dehydrase-isomerase"/>
    <property type="match status" value="1"/>
</dbReference>
<dbReference type="InterPro" id="IPR050965">
    <property type="entry name" value="UPF0336/Enoyl-CoA_hydratase"/>
</dbReference>
<dbReference type="InterPro" id="IPR002539">
    <property type="entry name" value="MaoC-like_dom"/>
</dbReference>
<dbReference type="RefSeq" id="WP_136666173.1">
    <property type="nucleotide sequence ID" value="NZ_RFLV01000006.1"/>
</dbReference>
<reference evidence="2 3" key="1">
    <citation type="submission" date="2018-10" db="EMBL/GenBank/DDBJ databases">
        <title>Pseudomonas leptonychotis sp. nov., isolated from Weddell seals in Antarctica.</title>
        <authorList>
            <person name="Novakova D."/>
            <person name="Svec P."/>
            <person name="Kralova S."/>
            <person name="Kristofova L."/>
            <person name="Zeman M."/>
            <person name="Pantucek R."/>
            <person name="Maslanova I."/>
            <person name="Sedlacek I."/>
        </authorList>
    </citation>
    <scope>NUCLEOTIDE SEQUENCE [LARGE SCALE GENOMIC DNA]</scope>
    <source>
        <strain evidence="2 3">CCM 8849</strain>
    </source>
</reference>
<dbReference type="Proteomes" id="UP000307541">
    <property type="component" value="Unassembled WGS sequence"/>
</dbReference>
<gene>
    <name evidence="2" type="ORF">D8779_19260</name>
</gene>
<organism evidence="2 3">
    <name type="scientific">Pseudomonas leptonychotis</name>
    <dbReference type="NCBI Taxonomy" id="2448482"/>
    <lineage>
        <taxon>Bacteria</taxon>
        <taxon>Pseudomonadati</taxon>
        <taxon>Pseudomonadota</taxon>
        <taxon>Gammaproteobacteria</taxon>
        <taxon>Pseudomonadales</taxon>
        <taxon>Pseudomonadaceae</taxon>
        <taxon>Pseudomonas</taxon>
    </lineage>
</organism>
<comment type="caution">
    <text evidence="2">The sequence shown here is derived from an EMBL/GenBank/DDBJ whole genome shotgun (WGS) entry which is preliminary data.</text>
</comment>
<evidence type="ECO:0000259" key="1">
    <source>
        <dbReference type="Pfam" id="PF01575"/>
    </source>
</evidence>
<feature type="domain" description="MaoC-like" evidence="1">
    <location>
        <begin position="26"/>
        <end position="117"/>
    </location>
</feature>
<dbReference type="EMBL" id="RFLV01000006">
    <property type="protein sequence ID" value="TIH06503.1"/>
    <property type="molecule type" value="Genomic_DNA"/>
</dbReference>
<dbReference type="PANTHER" id="PTHR43437">
    <property type="entry name" value="HYDROXYACYL-THIOESTER DEHYDRATASE TYPE 2, MITOCHONDRIAL-RELATED"/>
    <property type="match status" value="1"/>
</dbReference>
<dbReference type="PANTHER" id="PTHR43437:SF3">
    <property type="entry name" value="HYDROXYACYL-THIOESTER DEHYDRATASE TYPE 2, MITOCHONDRIAL"/>
    <property type="match status" value="1"/>
</dbReference>
<dbReference type="CDD" id="cd03449">
    <property type="entry name" value="R_hydratase"/>
    <property type="match status" value="1"/>
</dbReference>
<evidence type="ECO:0000313" key="3">
    <source>
        <dbReference type="Proteomes" id="UP000307541"/>
    </source>
</evidence>
<dbReference type="OrthoDB" id="5358891at2"/>
<keyword evidence="3" id="KW-1185">Reference proteome</keyword>
<dbReference type="Gene3D" id="3.10.129.10">
    <property type="entry name" value="Hotdog Thioesterase"/>
    <property type="match status" value="1"/>
</dbReference>
<dbReference type="Pfam" id="PF01575">
    <property type="entry name" value="MaoC_dehydratas"/>
    <property type="match status" value="1"/>
</dbReference>
<accession>A0A4T1ZQV6</accession>